<name>A0ABY1ZDY6_9GAMM</name>
<keyword evidence="1" id="KW-0812">Transmembrane</keyword>
<evidence type="ECO:0000313" key="3">
    <source>
        <dbReference type="Proteomes" id="UP000313645"/>
    </source>
</evidence>
<dbReference type="Proteomes" id="UP000313645">
    <property type="component" value="Unassembled WGS sequence"/>
</dbReference>
<gene>
    <name evidence="2" type="ORF">EZI54_22190</name>
</gene>
<reference evidence="2 3" key="1">
    <citation type="submission" date="2019-02" db="EMBL/GenBank/DDBJ databases">
        <title>Marinobacter halodurans sp. nov., a marine bacterium isolated from sea tidal flat.</title>
        <authorList>
            <person name="Yoo Y."/>
            <person name="Lee D.W."/>
            <person name="Kim B.S."/>
            <person name="Kim J.-J."/>
        </authorList>
    </citation>
    <scope>NUCLEOTIDE SEQUENCE [LARGE SCALE GENOMIC DNA]</scope>
    <source>
        <strain evidence="2 3">YJ-S3-2</strain>
    </source>
</reference>
<evidence type="ECO:0000313" key="2">
    <source>
        <dbReference type="EMBL" id="TBW47805.1"/>
    </source>
</evidence>
<dbReference type="RefSeq" id="WP_131484064.1">
    <property type="nucleotide sequence ID" value="NZ_SJDL01000057.1"/>
</dbReference>
<organism evidence="2 3">
    <name type="scientific">Marinobacter halodurans</name>
    <dbReference type="NCBI Taxonomy" id="2528979"/>
    <lineage>
        <taxon>Bacteria</taxon>
        <taxon>Pseudomonadati</taxon>
        <taxon>Pseudomonadota</taxon>
        <taxon>Gammaproteobacteria</taxon>
        <taxon>Pseudomonadales</taxon>
        <taxon>Marinobacteraceae</taxon>
        <taxon>Marinobacter</taxon>
    </lineage>
</organism>
<protein>
    <submittedName>
        <fullName evidence="2">Uncharacterized protein</fullName>
    </submittedName>
</protein>
<sequence>MNSESFEAIVALAVMTAVFIGLAALIFSLTIGFRKIAEIESRITPKGSTIDVQKKLGEKVQ</sequence>
<proteinExistence type="predicted"/>
<feature type="transmembrane region" description="Helical" evidence="1">
    <location>
        <begin position="6"/>
        <end position="33"/>
    </location>
</feature>
<accession>A0ABY1ZDY6</accession>
<dbReference type="EMBL" id="SJDL01000057">
    <property type="protein sequence ID" value="TBW47805.1"/>
    <property type="molecule type" value="Genomic_DNA"/>
</dbReference>
<evidence type="ECO:0000256" key="1">
    <source>
        <dbReference type="SAM" id="Phobius"/>
    </source>
</evidence>
<comment type="caution">
    <text evidence="2">The sequence shown here is derived from an EMBL/GenBank/DDBJ whole genome shotgun (WGS) entry which is preliminary data.</text>
</comment>
<keyword evidence="1" id="KW-0472">Membrane</keyword>
<keyword evidence="1" id="KW-1133">Transmembrane helix</keyword>
<keyword evidence="3" id="KW-1185">Reference proteome</keyword>